<comment type="caution">
    <text evidence="2">The sequence shown here is derived from an EMBL/GenBank/DDBJ whole genome shotgun (WGS) entry which is preliminary data.</text>
</comment>
<feature type="chain" id="PRO_5042963726" evidence="1">
    <location>
        <begin position="31"/>
        <end position="104"/>
    </location>
</feature>
<name>A0AAP5IGL6_9CYAN</name>
<dbReference type="EMBL" id="JAALHA020000038">
    <property type="protein sequence ID" value="MDR9900697.1"/>
    <property type="molecule type" value="Genomic_DNA"/>
</dbReference>
<dbReference type="Gene3D" id="2.30.30.40">
    <property type="entry name" value="SH3 Domains"/>
    <property type="match status" value="1"/>
</dbReference>
<protein>
    <submittedName>
        <fullName evidence="2">SH3 domain-containing protein</fullName>
    </submittedName>
</protein>
<proteinExistence type="predicted"/>
<sequence length="104" mass="11540">MKNSQLIVSAVILAIATTGATIFTSFPAKAETVCKVTDPTGTPLNVRISPNGQITSTVKNNTEIYIYEVVYDEKNQSWAKVGFEGKVWGWAFREFISCYQNQRG</sequence>
<organism evidence="2 3">
    <name type="scientific">Aetokthonos hydrillicola Thurmond2011</name>
    <dbReference type="NCBI Taxonomy" id="2712845"/>
    <lineage>
        <taxon>Bacteria</taxon>
        <taxon>Bacillati</taxon>
        <taxon>Cyanobacteriota</taxon>
        <taxon>Cyanophyceae</taxon>
        <taxon>Nostocales</taxon>
        <taxon>Hapalosiphonaceae</taxon>
        <taxon>Aetokthonos</taxon>
    </lineage>
</organism>
<dbReference type="AlphaFoldDB" id="A0AAP5IGL6"/>
<evidence type="ECO:0000313" key="2">
    <source>
        <dbReference type="EMBL" id="MDR9900697.1"/>
    </source>
</evidence>
<dbReference type="RefSeq" id="WP_208342395.1">
    <property type="nucleotide sequence ID" value="NZ_CAWQFN010000136.1"/>
</dbReference>
<evidence type="ECO:0000256" key="1">
    <source>
        <dbReference type="SAM" id="SignalP"/>
    </source>
</evidence>
<feature type="signal peptide" evidence="1">
    <location>
        <begin position="1"/>
        <end position="30"/>
    </location>
</feature>
<dbReference type="Proteomes" id="UP000667802">
    <property type="component" value="Unassembled WGS sequence"/>
</dbReference>
<gene>
    <name evidence="2" type="ORF">G7B40_040125</name>
</gene>
<keyword evidence="1" id="KW-0732">Signal</keyword>
<accession>A0AAP5IGL6</accession>
<keyword evidence="3" id="KW-1185">Reference proteome</keyword>
<evidence type="ECO:0000313" key="3">
    <source>
        <dbReference type="Proteomes" id="UP000667802"/>
    </source>
</evidence>
<reference evidence="3" key="1">
    <citation type="journal article" date="2021" name="Science">
        <title>Hunting the eagle killer: A cyanobacterial neurotoxin causes vacuolar myelinopathy.</title>
        <authorList>
            <person name="Breinlinger S."/>
            <person name="Phillips T.J."/>
            <person name="Haram B.N."/>
            <person name="Mares J."/>
            <person name="Martinez Yerena J.A."/>
            <person name="Hrouzek P."/>
            <person name="Sobotka R."/>
            <person name="Henderson W.M."/>
            <person name="Schmieder P."/>
            <person name="Williams S.M."/>
            <person name="Lauderdale J.D."/>
            <person name="Wilde H.D."/>
            <person name="Gerrin W."/>
            <person name="Kust A."/>
            <person name="Washington J.W."/>
            <person name="Wagner C."/>
            <person name="Geier B."/>
            <person name="Liebeke M."/>
            <person name="Enke H."/>
            <person name="Niedermeyer T.H.J."/>
            <person name="Wilde S.B."/>
        </authorList>
    </citation>
    <scope>NUCLEOTIDE SEQUENCE [LARGE SCALE GENOMIC DNA]</scope>
    <source>
        <strain evidence="3">Thurmond2011</strain>
    </source>
</reference>